<dbReference type="InterPro" id="IPR019734">
    <property type="entry name" value="TPR_rpt"/>
</dbReference>
<dbReference type="AlphaFoldDB" id="A0A367ZPF7"/>
<organism evidence="4 5">
    <name type="scientific">Candidatus Ozemobacter sibiricus</name>
    <dbReference type="NCBI Taxonomy" id="2268124"/>
    <lineage>
        <taxon>Bacteria</taxon>
        <taxon>Candidatus Ozemobacteria</taxon>
        <taxon>Candidatus Ozemobacterales</taxon>
        <taxon>Candidatus Ozemobacteraceae</taxon>
        <taxon>Candidatus Ozemobacter</taxon>
    </lineage>
</organism>
<sequence length="117" mass="13188">MTTASIDELLKNGNDAFAQGNYHQALNQYLKIIDIDPANQVGLAKVATAYYKLRDYPKAVAALNKALEGDPKNRDLLVMLGMVYVRTNDKTNALAVYDRLKKVHPDKAELLYKEIYK</sequence>
<dbReference type="GO" id="GO:0060090">
    <property type="term" value="F:molecular adaptor activity"/>
    <property type="evidence" value="ECO:0007669"/>
    <property type="project" value="TreeGrafter"/>
</dbReference>
<proteinExistence type="predicted"/>
<comment type="caution">
    <text evidence="4">The sequence shown here is derived from an EMBL/GenBank/DDBJ whole genome shotgun (WGS) entry which is preliminary data.</text>
</comment>
<name>A0A367ZPF7_9BACT</name>
<evidence type="ECO:0000256" key="1">
    <source>
        <dbReference type="ARBA" id="ARBA00022737"/>
    </source>
</evidence>
<evidence type="ECO:0000313" key="4">
    <source>
        <dbReference type="EMBL" id="RCK80024.1"/>
    </source>
</evidence>
<dbReference type="GO" id="GO:0016020">
    <property type="term" value="C:membrane"/>
    <property type="evidence" value="ECO:0007669"/>
    <property type="project" value="TreeGrafter"/>
</dbReference>
<keyword evidence="2 3" id="KW-0802">TPR repeat</keyword>
<evidence type="ECO:0000256" key="2">
    <source>
        <dbReference type="ARBA" id="ARBA00022803"/>
    </source>
</evidence>
<feature type="repeat" description="TPR" evidence="3">
    <location>
        <begin position="40"/>
        <end position="73"/>
    </location>
</feature>
<dbReference type="Proteomes" id="UP000252355">
    <property type="component" value="Unassembled WGS sequence"/>
</dbReference>
<keyword evidence="1" id="KW-0677">Repeat</keyword>
<dbReference type="PANTHER" id="PTHR45831:SF2">
    <property type="entry name" value="LD24721P"/>
    <property type="match status" value="1"/>
</dbReference>
<evidence type="ECO:0000313" key="5">
    <source>
        <dbReference type="Proteomes" id="UP000252355"/>
    </source>
</evidence>
<protein>
    <submittedName>
        <fullName evidence="4">Uncharacterized protein</fullName>
    </submittedName>
</protein>
<dbReference type="GO" id="GO:0072380">
    <property type="term" value="C:TRC complex"/>
    <property type="evidence" value="ECO:0007669"/>
    <property type="project" value="TreeGrafter"/>
</dbReference>
<dbReference type="GO" id="GO:0006620">
    <property type="term" value="P:post-translational protein targeting to endoplasmic reticulum membrane"/>
    <property type="evidence" value="ECO:0007669"/>
    <property type="project" value="TreeGrafter"/>
</dbReference>
<dbReference type="InterPro" id="IPR047150">
    <property type="entry name" value="SGT"/>
</dbReference>
<dbReference type="SUPFAM" id="SSF48452">
    <property type="entry name" value="TPR-like"/>
    <property type="match status" value="1"/>
</dbReference>
<dbReference type="InterPro" id="IPR011990">
    <property type="entry name" value="TPR-like_helical_dom_sf"/>
</dbReference>
<feature type="repeat" description="TPR" evidence="3">
    <location>
        <begin position="6"/>
        <end position="39"/>
    </location>
</feature>
<dbReference type="Gene3D" id="1.25.40.10">
    <property type="entry name" value="Tetratricopeptide repeat domain"/>
    <property type="match status" value="1"/>
</dbReference>
<feature type="repeat" description="TPR" evidence="3">
    <location>
        <begin position="74"/>
        <end position="107"/>
    </location>
</feature>
<dbReference type="PANTHER" id="PTHR45831">
    <property type="entry name" value="LD24721P"/>
    <property type="match status" value="1"/>
</dbReference>
<dbReference type="SMART" id="SM00028">
    <property type="entry name" value="TPR"/>
    <property type="match status" value="3"/>
</dbReference>
<reference evidence="4 5" key="1">
    <citation type="submission" date="2018-05" db="EMBL/GenBank/DDBJ databases">
        <title>A metagenomic window into the 2 km-deep terrestrial subsurface aquifer revealed taxonomically and functionally diverse microbial community comprising novel uncultured bacterial lineages.</title>
        <authorList>
            <person name="Kadnikov V.V."/>
            <person name="Mardanov A.V."/>
            <person name="Beletsky A.V."/>
            <person name="Banks D."/>
            <person name="Pimenov N.V."/>
            <person name="Frank Y.A."/>
            <person name="Karnachuk O.V."/>
            <person name="Ravin N.V."/>
        </authorList>
    </citation>
    <scope>NUCLEOTIDE SEQUENCE [LARGE SCALE GENOMIC DNA]</scope>
    <source>
        <strain evidence="4">BY5</strain>
    </source>
</reference>
<gene>
    <name evidence="4" type="ORF">OZSIB_3893</name>
</gene>
<dbReference type="EMBL" id="QOQW01000009">
    <property type="protein sequence ID" value="RCK80024.1"/>
    <property type="molecule type" value="Genomic_DNA"/>
</dbReference>
<accession>A0A367ZPF7</accession>
<evidence type="ECO:0000256" key="3">
    <source>
        <dbReference type="PROSITE-ProRule" id="PRU00339"/>
    </source>
</evidence>
<dbReference type="Pfam" id="PF13432">
    <property type="entry name" value="TPR_16"/>
    <property type="match status" value="1"/>
</dbReference>
<dbReference type="PROSITE" id="PS50005">
    <property type="entry name" value="TPR"/>
    <property type="match status" value="3"/>
</dbReference>